<sequence>MRFSIINIVFTLISFSIYAQFTDQGSYSITGDSIGIGIVPKAKFHVKGGTKLGSSYFGTVPGSLANSWIRDTWMTASTTLEWDASKNVWRRGEGTYNEFGGIIWEDNATYFIRGNRGDKLEFTNEEFLENSFLTVSVNKNFIGIGTNHPDARLSVNGTVHANEVKVDTKNWSDFVFENKYSLDSLEVVEAFIRDNGHLKSIPSAEEVEKNGILLGEMDAKLLQKIEELTLYLIQQNKEMKALKERIKTLENNN</sequence>
<protein>
    <recommendedName>
        <fullName evidence="5">Peptidase S74 domain-containing protein</fullName>
    </recommendedName>
</protein>
<evidence type="ECO:0008006" key="5">
    <source>
        <dbReference type="Google" id="ProtNLM"/>
    </source>
</evidence>
<keyword evidence="2" id="KW-0732">Signal</keyword>
<dbReference type="RefSeq" id="WP_249603449.1">
    <property type="nucleotide sequence ID" value="NZ_JAKHSK010000054.1"/>
</dbReference>
<gene>
    <name evidence="3" type="ORF">L1967_20930</name>
</gene>
<reference evidence="3" key="1">
    <citation type="submission" date="2022-01" db="EMBL/GenBank/DDBJ databases">
        <title>Genome sequencing of Zunongwangia sp. M21534 genome.</title>
        <authorList>
            <person name="Chen Y."/>
            <person name="Dong C."/>
            <person name="Shao Z."/>
        </authorList>
    </citation>
    <scope>NUCLEOTIDE SEQUENCE</scope>
    <source>
        <strain evidence="3">MCCC M21534</strain>
    </source>
</reference>
<comment type="caution">
    <text evidence="3">The sequence shown here is derived from an EMBL/GenBank/DDBJ whole genome shotgun (WGS) entry which is preliminary data.</text>
</comment>
<accession>A0A9X1ZVN2</accession>
<name>A0A9X1ZVN2_9FLAO</name>
<organism evidence="3 4">
    <name type="scientific">Zunongwangia pacifica</name>
    <dbReference type="NCBI Taxonomy" id="2911062"/>
    <lineage>
        <taxon>Bacteria</taxon>
        <taxon>Pseudomonadati</taxon>
        <taxon>Bacteroidota</taxon>
        <taxon>Flavobacteriia</taxon>
        <taxon>Flavobacteriales</taxon>
        <taxon>Flavobacteriaceae</taxon>
        <taxon>Zunongwangia</taxon>
    </lineage>
</organism>
<proteinExistence type="predicted"/>
<feature type="chain" id="PRO_5040958190" description="Peptidase S74 domain-containing protein" evidence="2">
    <location>
        <begin position="20"/>
        <end position="253"/>
    </location>
</feature>
<keyword evidence="1" id="KW-0175">Coiled coil</keyword>
<dbReference type="Proteomes" id="UP001139521">
    <property type="component" value="Unassembled WGS sequence"/>
</dbReference>
<evidence type="ECO:0000256" key="2">
    <source>
        <dbReference type="SAM" id="SignalP"/>
    </source>
</evidence>
<dbReference type="AlphaFoldDB" id="A0A9X1ZVN2"/>
<evidence type="ECO:0000256" key="1">
    <source>
        <dbReference type="SAM" id="Coils"/>
    </source>
</evidence>
<feature type="signal peptide" evidence="2">
    <location>
        <begin position="1"/>
        <end position="19"/>
    </location>
</feature>
<keyword evidence="4" id="KW-1185">Reference proteome</keyword>
<evidence type="ECO:0000313" key="3">
    <source>
        <dbReference type="EMBL" id="MCL6220764.1"/>
    </source>
</evidence>
<dbReference type="EMBL" id="JAKHSK010000054">
    <property type="protein sequence ID" value="MCL6220764.1"/>
    <property type="molecule type" value="Genomic_DNA"/>
</dbReference>
<feature type="coiled-coil region" evidence="1">
    <location>
        <begin position="225"/>
        <end position="252"/>
    </location>
</feature>
<evidence type="ECO:0000313" key="4">
    <source>
        <dbReference type="Proteomes" id="UP001139521"/>
    </source>
</evidence>